<evidence type="ECO:0008006" key="4">
    <source>
        <dbReference type="Google" id="ProtNLM"/>
    </source>
</evidence>
<dbReference type="InterPro" id="IPR036691">
    <property type="entry name" value="Endo/exonu/phosph_ase_sf"/>
</dbReference>
<evidence type="ECO:0000256" key="1">
    <source>
        <dbReference type="SAM" id="MobiDB-lite"/>
    </source>
</evidence>
<evidence type="ECO:0000313" key="2">
    <source>
        <dbReference type="EMBL" id="WMV32844.1"/>
    </source>
</evidence>
<feature type="compositionally biased region" description="Polar residues" evidence="1">
    <location>
        <begin position="223"/>
        <end position="236"/>
    </location>
</feature>
<feature type="compositionally biased region" description="Polar residues" evidence="1">
    <location>
        <begin position="246"/>
        <end position="255"/>
    </location>
</feature>
<organism evidence="2 3">
    <name type="scientific">Solanum verrucosum</name>
    <dbReference type="NCBI Taxonomy" id="315347"/>
    <lineage>
        <taxon>Eukaryota</taxon>
        <taxon>Viridiplantae</taxon>
        <taxon>Streptophyta</taxon>
        <taxon>Embryophyta</taxon>
        <taxon>Tracheophyta</taxon>
        <taxon>Spermatophyta</taxon>
        <taxon>Magnoliopsida</taxon>
        <taxon>eudicotyledons</taxon>
        <taxon>Gunneridae</taxon>
        <taxon>Pentapetalae</taxon>
        <taxon>asterids</taxon>
        <taxon>lamiids</taxon>
        <taxon>Solanales</taxon>
        <taxon>Solanaceae</taxon>
        <taxon>Solanoideae</taxon>
        <taxon>Solaneae</taxon>
        <taxon>Solanum</taxon>
    </lineage>
</organism>
<dbReference type="PANTHER" id="PTHR33710">
    <property type="entry name" value="BNAC02G09200D PROTEIN"/>
    <property type="match status" value="1"/>
</dbReference>
<protein>
    <recommendedName>
        <fullName evidence="4">Reverse transcriptase domain-containing protein</fullName>
    </recommendedName>
</protein>
<name>A0AAF0TUL4_SOLVR</name>
<evidence type="ECO:0000313" key="3">
    <source>
        <dbReference type="Proteomes" id="UP001234989"/>
    </source>
</evidence>
<gene>
    <name evidence="2" type="ORF">MTR67_026229</name>
</gene>
<dbReference type="EMBL" id="CP133617">
    <property type="protein sequence ID" value="WMV32844.1"/>
    <property type="molecule type" value="Genomic_DNA"/>
</dbReference>
<sequence>MRMDSAKNISQQQSSQQRRHTRQFTMEGNPNLKDIPSSSQSFLPMQAVEQVQNQVNEGMQQGPVAVIHFTFNQRKSGESTEAEHNGKIHDNVTEELDLHSKVDNRAQLAPPAVGKRKTNIPQAEEITVPIKQPDTVQRKEMTKSTSQVVSGIDSMLPSPEPLVIAGIIVENVVEEAVEGLDGKVQETPTNLQEEVANGREDLSHVMHDDETDHSSDYRAPATPISSHKTTGQQSVDDSGEEEEDNNIQPPNSTLNDKWPEEVQDITSKQGLSPRDNSQLNIVRIQLQMDHAVSNINGKIWLFLSNEIIGNILENHEQHITGKFKHPDLTEQFMMSFIYAKCKDHMRRSLWDKLLFYASMEIPWCTIGDFNVITFIEEKLGGMPYNMNKIFEFIGVIEACGLTDLGYTWLPFTWCNQRDTQARVWKRLDRSMVNDKWFETMPQTTIDHLSSVGSDHSPLLMELIRINENPTKYFKFLHFWVDNASFMEIVQQCWDKGVTGKPMWKLHQKMKRLTSTLSKWSKKEHGDIYAKVKEYEETIRKSKEDLLTNNTETFRHHLHLMNANYIKYLKLEESILKPKTQLQWFKKGDANTKYFYALMRSRRRRLVLHKISIGNDVWAMPTLEELRQVVFAMNPNSAPCPDGFRENQSGFVRGRNITENIMFAQEITHGNKIPKAGANVVIKLDMTKAYDRLIMDTLGEYEHRSDQLINIEKSHFMIPDTTSINIISDIKEVTGFSQKASPITYLGCPLYIGRQRIIYYSHLVEKVSKKICGWQTRILSFGGRINLIKHALQSIPIHTKAAISPPNTTIKYVESIITHFFWGMDQDKRKYHWASMETMSLPYDKGGVGLRKLTDICTSL</sequence>
<dbReference type="AlphaFoldDB" id="A0AAF0TUL4"/>
<accession>A0AAF0TUL4</accession>
<feature type="region of interest" description="Disordered" evidence="1">
    <location>
        <begin position="1"/>
        <end position="39"/>
    </location>
</feature>
<proteinExistence type="predicted"/>
<dbReference type="Proteomes" id="UP001234989">
    <property type="component" value="Chromosome 6"/>
</dbReference>
<feature type="region of interest" description="Disordered" evidence="1">
    <location>
        <begin position="207"/>
        <end position="259"/>
    </location>
</feature>
<dbReference type="PANTHER" id="PTHR33710:SF54">
    <property type="entry name" value="NON-LTR RETROELEMENT REVERSE TRANSCRIPTASE"/>
    <property type="match status" value="1"/>
</dbReference>
<reference evidence="2" key="1">
    <citation type="submission" date="2023-08" db="EMBL/GenBank/DDBJ databases">
        <title>A de novo genome assembly of Solanum verrucosum Schlechtendal, a Mexican diploid species geographically isolated from the other diploid A-genome species in potato relatives.</title>
        <authorList>
            <person name="Hosaka K."/>
        </authorList>
    </citation>
    <scope>NUCLEOTIDE SEQUENCE</scope>
    <source>
        <tissue evidence="2">Young leaves</tissue>
    </source>
</reference>
<feature type="compositionally biased region" description="Basic and acidic residues" evidence="1">
    <location>
        <begin position="207"/>
        <end position="216"/>
    </location>
</feature>
<dbReference type="SUPFAM" id="SSF56219">
    <property type="entry name" value="DNase I-like"/>
    <property type="match status" value="1"/>
</dbReference>
<dbReference type="Gene3D" id="3.60.10.10">
    <property type="entry name" value="Endonuclease/exonuclease/phosphatase"/>
    <property type="match status" value="1"/>
</dbReference>
<keyword evidence="3" id="KW-1185">Reference proteome</keyword>